<feature type="transmembrane region" description="Helical" evidence="1">
    <location>
        <begin position="46"/>
        <end position="65"/>
    </location>
</feature>
<feature type="transmembrane region" description="Helical" evidence="1">
    <location>
        <begin position="77"/>
        <end position="97"/>
    </location>
</feature>
<evidence type="ECO:0008006" key="3">
    <source>
        <dbReference type="Google" id="ProtNLM"/>
    </source>
</evidence>
<reference evidence="2" key="1">
    <citation type="journal article" date="2014" name="Front. Microbiol.">
        <title>High frequency of phylogenetically diverse reductive dehalogenase-homologous genes in deep subseafloor sedimentary metagenomes.</title>
        <authorList>
            <person name="Kawai M."/>
            <person name="Futagami T."/>
            <person name="Toyoda A."/>
            <person name="Takaki Y."/>
            <person name="Nishi S."/>
            <person name="Hori S."/>
            <person name="Arai W."/>
            <person name="Tsubouchi T."/>
            <person name="Morono Y."/>
            <person name="Uchiyama I."/>
            <person name="Ito T."/>
            <person name="Fujiyama A."/>
            <person name="Inagaki F."/>
            <person name="Takami H."/>
        </authorList>
    </citation>
    <scope>NUCLEOTIDE SEQUENCE</scope>
    <source>
        <strain evidence="2">Expedition CK06-06</strain>
    </source>
</reference>
<name>X0Y0Q8_9ZZZZ</name>
<dbReference type="GO" id="GO:0016020">
    <property type="term" value="C:membrane"/>
    <property type="evidence" value="ECO:0007669"/>
    <property type="project" value="InterPro"/>
</dbReference>
<evidence type="ECO:0000256" key="1">
    <source>
        <dbReference type="SAM" id="Phobius"/>
    </source>
</evidence>
<keyword evidence="1" id="KW-1133">Transmembrane helix</keyword>
<dbReference type="PANTHER" id="PTHR37815:SF3">
    <property type="entry name" value="UPF0397 PROTEIN SPR0429"/>
    <property type="match status" value="1"/>
</dbReference>
<proteinExistence type="predicted"/>
<comment type="caution">
    <text evidence="2">The sequence shown here is derived from an EMBL/GenBank/DDBJ whole genome shotgun (WGS) entry which is preliminary data.</text>
</comment>
<dbReference type="PANTHER" id="PTHR37815">
    <property type="entry name" value="UPF0397 PROTEIN BC_2624-RELATED"/>
    <property type="match status" value="1"/>
</dbReference>
<dbReference type="EMBL" id="BARS01057198">
    <property type="protein sequence ID" value="GAG49399.1"/>
    <property type="molecule type" value="Genomic_DNA"/>
</dbReference>
<dbReference type="Gene3D" id="1.10.1760.20">
    <property type="match status" value="1"/>
</dbReference>
<keyword evidence="1" id="KW-0472">Membrane</keyword>
<dbReference type="InterPro" id="IPR009825">
    <property type="entry name" value="ECF_substrate-spec-like"/>
</dbReference>
<gene>
    <name evidence="2" type="ORF">S01H1_83957</name>
</gene>
<feature type="transmembrane region" description="Helical" evidence="1">
    <location>
        <begin position="117"/>
        <end position="135"/>
    </location>
</feature>
<sequence length="140" mass="14966">SLRPASAIPMFFGIAFGPIVGFLSGFVGNVLGDFLSGWGFWWSWDVGNGLMGLIPGLMAASVVDFRDTKTILKAELFVIMGAVIGMGFSSLMEIPLYGLDFNTAVAGYWVPAGLDGIVMGLILVPILMVAYDAVLKRRGR</sequence>
<dbReference type="Pfam" id="PF07155">
    <property type="entry name" value="ECF-ribofla_trS"/>
    <property type="match status" value="1"/>
</dbReference>
<evidence type="ECO:0000313" key="2">
    <source>
        <dbReference type="EMBL" id="GAG49399.1"/>
    </source>
</evidence>
<dbReference type="AlphaFoldDB" id="X0Y0Q8"/>
<organism evidence="2">
    <name type="scientific">marine sediment metagenome</name>
    <dbReference type="NCBI Taxonomy" id="412755"/>
    <lineage>
        <taxon>unclassified sequences</taxon>
        <taxon>metagenomes</taxon>
        <taxon>ecological metagenomes</taxon>
    </lineage>
</organism>
<protein>
    <recommendedName>
        <fullName evidence="3">ECF transporter S component</fullName>
    </recommendedName>
</protein>
<feature type="transmembrane region" description="Helical" evidence="1">
    <location>
        <begin position="7"/>
        <end position="26"/>
    </location>
</feature>
<keyword evidence="1" id="KW-0812">Transmembrane</keyword>
<feature type="non-terminal residue" evidence="2">
    <location>
        <position position="1"/>
    </location>
</feature>
<accession>X0Y0Q8</accession>